<gene>
    <name evidence="2" type="ORF">CC117_16010</name>
</gene>
<keyword evidence="3" id="KW-1185">Reference proteome</keyword>
<dbReference type="Pfam" id="PF07883">
    <property type="entry name" value="Cupin_2"/>
    <property type="match status" value="1"/>
</dbReference>
<accession>A0A1S1QWJ8</accession>
<dbReference type="InterPro" id="IPR047142">
    <property type="entry name" value="OryJ/VirC-like"/>
</dbReference>
<dbReference type="SUPFAM" id="SSF51182">
    <property type="entry name" value="RmlC-like cupins"/>
    <property type="match status" value="1"/>
</dbReference>
<dbReference type="OrthoDB" id="713485at2"/>
<evidence type="ECO:0000313" key="3">
    <source>
        <dbReference type="Proteomes" id="UP000179627"/>
    </source>
</evidence>
<proteinExistence type="predicted"/>
<dbReference type="EMBL" id="MBLM01000110">
    <property type="protein sequence ID" value="OHV37976.1"/>
    <property type="molecule type" value="Genomic_DNA"/>
</dbReference>
<dbReference type="Gene3D" id="2.60.120.10">
    <property type="entry name" value="Jelly Rolls"/>
    <property type="match status" value="1"/>
</dbReference>
<dbReference type="InterPro" id="IPR011051">
    <property type="entry name" value="RmlC_Cupin_sf"/>
</dbReference>
<dbReference type="AlphaFoldDB" id="A0A1S1QWJ8"/>
<dbReference type="InterPro" id="IPR013096">
    <property type="entry name" value="Cupin_2"/>
</dbReference>
<protein>
    <recommendedName>
        <fullName evidence="1">Cupin type-2 domain-containing protein</fullName>
    </recommendedName>
</protein>
<dbReference type="PANTHER" id="PTHR36156">
    <property type="entry name" value="SLR2101 PROTEIN"/>
    <property type="match status" value="1"/>
</dbReference>
<organism evidence="2 3">
    <name type="scientific">Parafrankia colletiae</name>
    <dbReference type="NCBI Taxonomy" id="573497"/>
    <lineage>
        <taxon>Bacteria</taxon>
        <taxon>Bacillati</taxon>
        <taxon>Actinomycetota</taxon>
        <taxon>Actinomycetes</taxon>
        <taxon>Frankiales</taxon>
        <taxon>Frankiaceae</taxon>
        <taxon>Parafrankia</taxon>
    </lineage>
</organism>
<reference evidence="3" key="1">
    <citation type="submission" date="2016-07" db="EMBL/GenBank/DDBJ databases">
        <title>Sequence Frankia sp. strain CcI1.17.</title>
        <authorList>
            <person name="Ghodhbane-Gtari F."/>
            <person name="Swanson E."/>
            <person name="Gueddou A."/>
            <person name="Morris K."/>
            <person name="Hezbri K."/>
            <person name="Ktari A."/>
            <person name="Nouioui I."/>
            <person name="Abebe-Akele F."/>
            <person name="Simpson S."/>
            <person name="Thomas K."/>
            <person name="Gtari M."/>
            <person name="Tisa L.S."/>
            <person name="Hurst S."/>
        </authorList>
    </citation>
    <scope>NUCLEOTIDE SEQUENCE [LARGE SCALE GENOMIC DNA]</scope>
    <source>
        <strain evidence="3">Cc1.17</strain>
    </source>
</reference>
<comment type="caution">
    <text evidence="2">The sequence shown here is derived from an EMBL/GenBank/DDBJ whole genome shotgun (WGS) entry which is preliminary data.</text>
</comment>
<evidence type="ECO:0000259" key="1">
    <source>
        <dbReference type="Pfam" id="PF07883"/>
    </source>
</evidence>
<feature type="domain" description="Cupin type-2" evidence="1">
    <location>
        <begin position="70"/>
        <end position="135"/>
    </location>
</feature>
<dbReference type="InterPro" id="IPR014710">
    <property type="entry name" value="RmlC-like_jellyroll"/>
</dbReference>
<dbReference type="Proteomes" id="UP000179627">
    <property type="component" value="Unassembled WGS sequence"/>
</dbReference>
<dbReference type="PANTHER" id="PTHR36156:SF2">
    <property type="entry name" value="CUPIN TYPE-2 DOMAIN-CONTAINING PROTEIN"/>
    <property type="match status" value="1"/>
</dbReference>
<evidence type="ECO:0000313" key="2">
    <source>
        <dbReference type="EMBL" id="OHV37976.1"/>
    </source>
</evidence>
<dbReference type="RefSeq" id="WP_071084237.1">
    <property type="nucleotide sequence ID" value="NZ_MBLM01000110.1"/>
</dbReference>
<sequence length="142" mass="14967">MRLLITGVSDDGSSCVVENRTPSEVPFEEGGIIVVQAARTTSSPPPPRPPGQGHLVKVEATPGTAGWNFIKFPPRTTTGLHHTDSLDFNVILEGSVDLILGDGPHRLGPGDAVVLNGVDHGWQTEESACRMSVVVIATPPLD</sequence>
<name>A0A1S1QWJ8_9ACTN</name>